<dbReference type="KEGG" id="mel:Metbo_2498"/>
<dbReference type="InterPro" id="IPR029063">
    <property type="entry name" value="SAM-dependent_MTases_sf"/>
</dbReference>
<proteinExistence type="predicted"/>
<accession>F0T777</accession>
<feature type="domain" description="Methyltransferase" evidence="1">
    <location>
        <begin position="37"/>
        <end position="153"/>
    </location>
</feature>
<evidence type="ECO:0000313" key="2">
    <source>
        <dbReference type="EMBL" id="ADZ10711.1"/>
    </source>
</evidence>
<dbReference type="EMBL" id="CP002551">
    <property type="protein sequence ID" value="ADZ10711.1"/>
    <property type="molecule type" value="Genomic_DNA"/>
</dbReference>
<dbReference type="Pfam" id="PF13847">
    <property type="entry name" value="Methyltransf_31"/>
    <property type="match status" value="1"/>
</dbReference>
<dbReference type="STRING" id="877455.Metbo_2498"/>
<dbReference type="CDD" id="cd02440">
    <property type="entry name" value="AdoMet_MTases"/>
    <property type="match status" value="1"/>
</dbReference>
<dbReference type="GeneID" id="10278972"/>
<dbReference type="Proteomes" id="UP000007490">
    <property type="component" value="Chromosome"/>
</dbReference>
<reference evidence="3" key="1">
    <citation type="submission" date="2011-02" db="EMBL/GenBank/DDBJ databases">
        <title>Complete sequence of Methanobacterium sp. AL-21.</title>
        <authorList>
            <consortium name="US DOE Joint Genome Institute"/>
            <person name="Lucas S."/>
            <person name="Copeland A."/>
            <person name="Lapidus A."/>
            <person name="Cheng J.-F."/>
            <person name="Goodwin L."/>
            <person name="Pitluck S."/>
            <person name="Chertkov O."/>
            <person name="Detter J.C."/>
            <person name="Han C."/>
            <person name="Tapia R."/>
            <person name="Land M."/>
            <person name="Hauser L."/>
            <person name="Kyrpides N."/>
            <person name="Ivanova N."/>
            <person name="Mikhailova N."/>
            <person name="Pagani I."/>
            <person name="Cadillo-Quiroz H."/>
            <person name="Imachi H."/>
            <person name="Zinder S."/>
            <person name="Liu W."/>
            <person name="Woyke T."/>
        </authorList>
    </citation>
    <scope>NUCLEOTIDE SEQUENCE [LARGE SCALE GENOMIC DNA]</scope>
    <source>
        <strain evidence="3">AL-21</strain>
    </source>
</reference>
<dbReference type="HOGENOM" id="CLU_037990_16_1_2"/>
<protein>
    <submittedName>
        <fullName evidence="2">Methyltransferase type 11</fullName>
    </submittedName>
</protein>
<dbReference type="GO" id="GO:0008168">
    <property type="term" value="F:methyltransferase activity"/>
    <property type="evidence" value="ECO:0007669"/>
    <property type="project" value="UniProtKB-KW"/>
</dbReference>
<dbReference type="GO" id="GO:0032259">
    <property type="term" value="P:methylation"/>
    <property type="evidence" value="ECO:0007669"/>
    <property type="project" value="UniProtKB-KW"/>
</dbReference>
<organism evidence="2 3">
    <name type="scientific">Methanobacterium lacus (strain AL-21)</name>
    <dbReference type="NCBI Taxonomy" id="877455"/>
    <lineage>
        <taxon>Archaea</taxon>
        <taxon>Methanobacteriati</taxon>
        <taxon>Methanobacteriota</taxon>
        <taxon>Methanomada group</taxon>
        <taxon>Methanobacteria</taxon>
        <taxon>Methanobacteriales</taxon>
        <taxon>Methanobacteriaceae</taxon>
        <taxon>Methanobacterium</taxon>
    </lineage>
</organism>
<gene>
    <name evidence="2" type="ordered locus">Metbo_2498</name>
</gene>
<dbReference type="eggNOG" id="arCOG02702">
    <property type="taxonomic scope" value="Archaea"/>
</dbReference>
<dbReference type="RefSeq" id="WP_013646062.1">
    <property type="nucleotide sequence ID" value="NC_015216.1"/>
</dbReference>
<keyword evidence="3" id="KW-1185">Reference proteome</keyword>
<evidence type="ECO:0000259" key="1">
    <source>
        <dbReference type="Pfam" id="PF13847"/>
    </source>
</evidence>
<dbReference type="AlphaFoldDB" id="F0T777"/>
<reference evidence="2 3" key="2">
    <citation type="journal article" date="2014" name="Int. J. Syst. Evol. Microbiol.">
        <title>Methanobacterium paludis sp. nov. and a novel strain of Methanobacterium lacus isolated from northern peatlands.</title>
        <authorList>
            <person name="Cadillo-Quiroz H."/>
            <person name="Brauer S.L."/>
            <person name="Goodson N."/>
            <person name="Yavitt J.B."/>
            <person name="Zinder S.H."/>
        </authorList>
    </citation>
    <scope>NUCLEOTIDE SEQUENCE [LARGE SCALE GENOMIC DNA]</scope>
    <source>
        <strain evidence="2 3">AL-21</strain>
    </source>
</reference>
<sequence length="204" mass="23037">MSNKTGLMPFNGHRIQGRSSESFIDAREVISRLKLKGDEVFLDAGCGDGHTAFEAYDMMNQDAVIYAVDIYEPSIQDLEEEIEAKKITRIVPVLGNIAGDIPIPDNTLDMTLMINVFHGFVAQENLHEAVEELKRITKPCGKIAIMDYKKKETKYGPPFFVRQSPEELEDLFKGHDLKLTEVDNQIGETLEDGSKSHYLVIFEK</sequence>
<dbReference type="Gene3D" id="3.40.50.150">
    <property type="entry name" value="Vaccinia Virus protein VP39"/>
    <property type="match status" value="1"/>
</dbReference>
<dbReference type="OrthoDB" id="1018at2157"/>
<dbReference type="SUPFAM" id="SSF53335">
    <property type="entry name" value="S-adenosyl-L-methionine-dependent methyltransferases"/>
    <property type="match status" value="1"/>
</dbReference>
<name>F0T777_METLA</name>
<evidence type="ECO:0000313" key="3">
    <source>
        <dbReference type="Proteomes" id="UP000007490"/>
    </source>
</evidence>
<dbReference type="InterPro" id="IPR025714">
    <property type="entry name" value="Methyltranfer_dom"/>
</dbReference>
<keyword evidence="2" id="KW-0489">Methyltransferase</keyword>
<keyword evidence="2" id="KW-0808">Transferase</keyword>